<sequence length="49" mass="5732">MYIIPLWVILHLFKNEYESHDDGTVKIKGLEKHKPLSNHKFAGRKLATN</sequence>
<proteinExistence type="predicted"/>
<protein>
    <submittedName>
        <fullName evidence="1">Uncharacterized protein</fullName>
    </submittedName>
</protein>
<dbReference type="PATRIC" id="fig|1341181.4.peg.766"/>
<evidence type="ECO:0000313" key="1">
    <source>
        <dbReference type="EMBL" id="ESU29375.1"/>
    </source>
</evidence>
<keyword evidence="2" id="KW-1185">Reference proteome</keyword>
<organism evidence="1 2">
    <name type="scientific">Flavobacterium limnosediminis JC2902</name>
    <dbReference type="NCBI Taxonomy" id="1341181"/>
    <lineage>
        <taxon>Bacteria</taxon>
        <taxon>Pseudomonadati</taxon>
        <taxon>Bacteroidota</taxon>
        <taxon>Flavobacteriia</taxon>
        <taxon>Flavobacteriales</taxon>
        <taxon>Flavobacteriaceae</taxon>
        <taxon>Flavobacterium</taxon>
    </lineage>
</organism>
<dbReference type="OrthoDB" id="9769739at2"/>
<reference evidence="1 2" key="1">
    <citation type="submission" date="2013-08" db="EMBL/GenBank/DDBJ databases">
        <title>Flavobacterium limnosediminis JC2902 genome sequencing.</title>
        <authorList>
            <person name="Lee K."/>
            <person name="Yi H."/>
            <person name="Park S."/>
            <person name="Chun J."/>
        </authorList>
    </citation>
    <scope>NUCLEOTIDE SEQUENCE [LARGE SCALE GENOMIC DNA]</scope>
    <source>
        <strain evidence="1 2">JC2902</strain>
    </source>
</reference>
<dbReference type="STRING" id="1341181.FLJC2902T_07720"/>
<dbReference type="RefSeq" id="WP_023578443.1">
    <property type="nucleotide sequence ID" value="NZ_AVGG01000002.1"/>
</dbReference>
<dbReference type="AlphaFoldDB" id="V6SY84"/>
<name>V6SY84_9FLAO</name>
<gene>
    <name evidence="1" type="ORF">FLJC2902T_07720</name>
</gene>
<dbReference type="EMBL" id="AVGG01000002">
    <property type="protein sequence ID" value="ESU29375.1"/>
    <property type="molecule type" value="Genomic_DNA"/>
</dbReference>
<accession>V6SY84</accession>
<evidence type="ECO:0000313" key="2">
    <source>
        <dbReference type="Proteomes" id="UP000018004"/>
    </source>
</evidence>
<comment type="caution">
    <text evidence="1">The sequence shown here is derived from an EMBL/GenBank/DDBJ whole genome shotgun (WGS) entry which is preliminary data.</text>
</comment>
<dbReference type="Proteomes" id="UP000018004">
    <property type="component" value="Unassembled WGS sequence"/>
</dbReference>